<feature type="signal peptide" evidence="1">
    <location>
        <begin position="1"/>
        <end position="18"/>
    </location>
</feature>
<dbReference type="EMBL" id="MUGW01000036">
    <property type="protein sequence ID" value="OXA87267.1"/>
    <property type="molecule type" value="Genomic_DNA"/>
</dbReference>
<gene>
    <name evidence="2" type="ORF">B0A66_16775</name>
</gene>
<proteinExistence type="predicted"/>
<dbReference type="Proteomes" id="UP000198345">
    <property type="component" value="Unassembled WGS sequence"/>
</dbReference>
<comment type="caution">
    <text evidence="2">The sequence shown here is derived from an EMBL/GenBank/DDBJ whole genome shotgun (WGS) entry which is preliminary data.</text>
</comment>
<keyword evidence="3" id="KW-1185">Reference proteome</keyword>
<reference evidence="2 3" key="1">
    <citation type="submission" date="2016-11" db="EMBL/GenBank/DDBJ databases">
        <title>Whole genomes of Flavobacteriaceae.</title>
        <authorList>
            <person name="Stine C."/>
            <person name="Li C."/>
            <person name="Tadesse D."/>
        </authorList>
    </citation>
    <scope>NUCLEOTIDE SEQUENCE [LARGE SCALE GENOMIC DNA]</scope>
    <source>
        <strain evidence="2 3">DSM 18292</strain>
    </source>
</reference>
<organism evidence="2 3">
    <name type="scientific">Flavobacterium hercynium</name>
    <dbReference type="NCBI Taxonomy" id="387094"/>
    <lineage>
        <taxon>Bacteria</taxon>
        <taxon>Pseudomonadati</taxon>
        <taxon>Bacteroidota</taxon>
        <taxon>Flavobacteriia</taxon>
        <taxon>Flavobacteriales</taxon>
        <taxon>Flavobacteriaceae</taxon>
        <taxon>Flavobacterium</taxon>
    </lineage>
</organism>
<feature type="chain" id="PRO_5012126915" evidence="1">
    <location>
        <begin position="19"/>
        <end position="119"/>
    </location>
</feature>
<protein>
    <submittedName>
        <fullName evidence="2">Uncharacterized protein</fullName>
    </submittedName>
</protein>
<dbReference type="AlphaFoldDB" id="A0A226GYY5"/>
<name>A0A226GYY5_9FLAO</name>
<evidence type="ECO:0000256" key="1">
    <source>
        <dbReference type="SAM" id="SignalP"/>
    </source>
</evidence>
<evidence type="ECO:0000313" key="2">
    <source>
        <dbReference type="EMBL" id="OXA87267.1"/>
    </source>
</evidence>
<sequence length="119" mass="13140">MRKIFLVTLILIFHLSCSGTKSTTAQWVGKPKQDLVKSWGPPVRTIENYKDGEVLIYGDQIYTNSGNGSSNNTGIAGSNHWDLTYVYVGKDGQVNAIKTEKDQSPPQEVDIKKLVGINL</sequence>
<evidence type="ECO:0000313" key="3">
    <source>
        <dbReference type="Proteomes" id="UP000198345"/>
    </source>
</evidence>
<accession>A0A226GYY5</accession>
<keyword evidence="1" id="KW-0732">Signal</keyword>